<dbReference type="AlphaFoldDB" id="A0AAN9GH72"/>
<name>A0AAN9GH72_9CAEN</name>
<gene>
    <name evidence="5" type="ORF">V1264_016086</name>
</gene>
<evidence type="ECO:0000313" key="6">
    <source>
        <dbReference type="Proteomes" id="UP001374579"/>
    </source>
</evidence>
<proteinExistence type="inferred from homology"/>
<dbReference type="EMBL" id="JBAMIC010000004">
    <property type="protein sequence ID" value="KAK7108332.1"/>
    <property type="molecule type" value="Genomic_DNA"/>
</dbReference>
<comment type="catalytic activity">
    <reaction evidence="3">
        <text>Random hydrolysis of (1-&gt;4)-linkages between N-acetyl-beta-D-glucosamine and D-glucuronate residues in hyaluronate.</text>
        <dbReference type="EC" id="3.2.1.35"/>
    </reaction>
</comment>
<dbReference type="InterPro" id="IPR017853">
    <property type="entry name" value="GH"/>
</dbReference>
<dbReference type="EC" id="3.2.1.35" evidence="3"/>
<feature type="chain" id="PRO_5043033462" description="Hyaluronidase" evidence="4">
    <location>
        <begin position="21"/>
        <end position="423"/>
    </location>
</feature>
<dbReference type="InterPro" id="IPR018155">
    <property type="entry name" value="Hyaluronidase"/>
</dbReference>
<evidence type="ECO:0000256" key="1">
    <source>
        <dbReference type="ARBA" id="ARBA00008871"/>
    </source>
</evidence>
<dbReference type="Gene3D" id="3.20.20.70">
    <property type="entry name" value="Aldolase class I"/>
    <property type="match status" value="1"/>
</dbReference>
<dbReference type="SUPFAM" id="SSF51445">
    <property type="entry name" value="(Trans)glycosidases"/>
    <property type="match status" value="1"/>
</dbReference>
<dbReference type="Proteomes" id="UP001374579">
    <property type="component" value="Unassembled WGS sequence"/>
</dbReference>
<dbReference type="PANTHER" id="PTHR11769:SF35">
    <property type="entry name" value="HYALURONIDASE"/>
    <property type="match status" value="1"/>
</dbReference>
<reference evidence="5 6" key="1">
    <citation type="submission" date="2024-02" db="EMBL/GenBank/DDBJ databases">
        <title>Chromosome-scale genome assembly of the rough periwinkle Littorina saxatilis.</title>
        <authorList>
            <person name="De Jode A."/>
            <person name="Faria R."/>
            <person name="Formenti G."/>
            <person name="Sims Y."/>
            <person name="Smith T.P."/>
            <person name="Tracey A."/>
            <person name="Wood J.M.D."/>
            <person name="Zagrodzka Z.B."/>
            <person name="Johannesson K."/>
            <person name="Butlin R.K."/>
            <person name="Leder E.H."/>
        </authorList>
    </citation>
    <scope>NUCLEOTIDE SEQUENCE [LARGE SCALE GENOMIC DNA]</scope>
    <source>
        <strain evidence="5">Snail1</strain>
        <tissue evidence="5">Muscle</tissue>
    </source>
</reference>
<feature type="signal peptide" evidence="4">
    <location>
        <begin position="1"/>
        <end position="20"/>
    </location>
</feature>
<dbReference type="GO" id="GO:0030214">
    <property type="term" value="P:hyaluronan catabolic process"/>
    <property type="evidence" value="ECO:0007669"/>
    <property type="project" value="TreeGrafter"/>
</dbReference>
<keyword evidence="2" id="KW-1015">Disulfide bond</keyword>
<sequence>MQNPIFLLAFLSAVVPRTHQYSEKATGCTSKPLLPDRPYMVVWNHPSSGCEAHGIDLNLSAWDIVENRNDAFAGDNMIIYYNLGDFPALDRKTGRVTKNGGVPQRGDLTYHLTLANKQVNSSTKPGFDGIAVIDMESWRPRFGHNFDALWQYQNISMEIVRDRFPYLNKSAVAAEAAKEFETGARLFLEGTLNVSRDLRPDGHWGFYQFPRAWPGNDELAYLWRASRGLFPEIYMSSKTPYATVEKNIQGTVNETLRVWAKFCTPNTLILPYSLCQDSAKDFFSVENLTLAIGLPGQMGAAGVVLWGASSYYSTPNECRLLQSYVNTTLGPYVKNLTQFLSNCSSSLCSSHGRCVDKDYETLVQAQRRKSGQRQCLVRQEQLEKRGKGGGEGRVSGGEGVSPYDDYVCRCFAGWTGDHCEKKD</sequence>
<comment type="caution">
    <text evidence="5">The sequence shown here is derived from an EMBL/GenBank/DDBJ whole genome shotgun (WGS) entry which is preliminary data.</text>
</comment>
<dbReference type="GO" id="GO:0005975">
    <property type="term" value="P:carbohydrate metabolic process"/>
    <property type="evidence" value="ECO:0007669"/>
    <property type="project" value="InterPro"/>
</dbReference>
<dbReference type="PRINTS" id="PR00846">
    <property type="entry name" value="GLHYDRLASE56"/>
</dbReference>
<evidence type="ECO:0000256" key="3">
    <source>
        <dbReference type="RuleBase" id="RU610713"/>
    </source>
</evidence>
<dbReference type="PANTHER" id="PTHR11769">
    <property type="entry name" value="HYALURONIDASE"/>
    <property type="match status" value="1"/>
</dbReference>
<keyword evidence="4" id="KW-0732">Signal</keyword>
<comment type="similarity">
    <text evidence="1 3">Belongs to the glycosyl hydrolase 56 family.</text>
</comment>
<evidence type="ECO:0000256" key="4">
    <source>
        <dbReference type="SAM" id="SignalP"/>
    </source>
</evidence>
<keyword evidence="6" id="KW-1185">Reference proteome</keyword>
<keyword evidence="3" id="KW-0326">Glycosidase</keyword>
<keyword evidence="3" id="KW-0378">Hydrolase</keyword>
<protein>
    <recommendedName>
        <fullName evidence="3">Hyaluronidase</fullName>
        <ecNumber evidence="3">3.2.1.35</ecNumber>
    </recommendedName>
</protein>
<evidence type="ECO:0000313" key="5">
    <source>
        <dbReference type="EMBL" id="KAK7108332.1"/>
    </source>
</evidence>
<organism evidence="5 6">
    <name type="scientific">Littorina saxatilis</name>
    <dbReference type="NCBI Taxonomy" id="31220"/>
    <lineage>
        <taxon>Eukaryota</taxon>
        <taxon>Metazoa</taxon>
        <taxon>Spiralia</taxon>
        <taxon>Lophotrochozoa</taxon>
        <taxon>Mollusca</taxon>
        <taxon>Gastropoda</taxon>
        <taxon>Caenogastropoda</taxon>
        <taxon>Littorinimorpha</taxon>
        <taxon>Littorinoidea</taxon>
        <taxon>Littorinidae</taxon>
        <taxon>Littorina</taxon>
    </lineage>
</organism>
<dbReference type="GO" id="GO:0004415">
    <property type="term" value="F:hyalurononglucosaminidase activity"/>
    <property type="evidence" value="ECO:0007669"/>
    <property type="project" value="UniProtKB-UniRule"/>
</dbReference>
<accession>A0AAN9GH72</accession>
<evidence type="ECO:0000256" key="2">
    <source>
        <dbReference type="ARBA" id="ARBA00023157"/>
    </source>
</evidence>
<dbReference type="Pfam" id="PF01630">
    <property type="entry name" value="Glyco_hydro_56"/>
    <property type="match status" value="1"/>
</dbReference>
<dbReference type="InterPro" id="IPR013785">
    <property type="entry name" value="Aldolase_TIM"/>
</dbReference>